<evidence type="ECO:0000313" key="1">
    <source>
        <dbReference type="EMBL" id="KAK2662662.1"/>
    </source>
</evidence>
<name>A0AAD9XNK7_9ROSI</name>
<keyword evidence="2" id="KW-1185">Reference proteome</keyword>
<evidence type="ECO:0000313" key="2">
    <source>
        <dbReference type="Proteomes" id="UP001280121"/>
    </source>
</evidence>
<comment type="caution">
    <text evidence="1">The sequence shown here is derived from an EMBL/GenBank/DDBJ whole genome shotgun (WGS) entry which is preliminary data.</text>
</comment>
<organism evidence="1 2">
    <name type="scientific">Dipteronia dyeriana</name>
    <dbReference type="NCBI Taxonomy" id="168575"/>
    <lineage>
        <taxon>Eukaryota</taxon>
        <taxon>Viridiplantae</taxon>
        <taxon>Streptophyta</taxon>
        <taxon>Embryophyta</taxon>
        <taxon>Tracheophyta</taxon>
        <taxon>Spermatophyta</taxon>
        <taxon>Magnoliopsida</taxon>
        <taxon>eudicotyledons</taxon>
        <taxon>Gunneridae</taxon>
        <taxon>Pentapetalae</taxon>
        <taxon>rosids</taxon>
        <taxon>malvids</taxon>
        <taxon>Sapindales</taxon>
        <taxon>Sapindaceae</taxon>
        <taxon>Hippocastanoideae</taxon>
        <taxon>Acereae</taxon>
        <taxon>Dipteronia</taxon>
    </lineage>
</organism>
<proteinExistence type="predicted"/>
<gene>
    <name evidence="1" type="ORF">Ddye_001236</name>
</gene>
<dbReference type="AlphaFoldDB" id="A0AAD9XNK7"/>
<dbReference type="EMBL" id="JANJYI010000001">
    <property type="protein sequence ID" value="KAK2662662.1"/>
    <property type="molecule type" value="Genomic_DNA"/>
</dbReference>
<reference evidence="1" key="1">
    <citation type="journal article" date="2023" name="Plant J.">
        <title>Genome sequences and population genomics provide insights into the demographic history, inbreeding, and mutation load of two 'living fossil' tree species of Dipteronia.</title>
        <authorList>
            <person name="Feng Y."/>
            <person name="Comes H.P."/>
            <person name="Chen J."/>
            <person name="Zhu S."/>
            <person name="Lu R."/>
            <person name="Zhang X."/>
            <person name="Li P."/>
            <person name="Qiu J."/>
            <person name="Olsen K.M."/>
            <person name="Qiu Y."/>
        </authorList>
    </citation>
    <scope>NUCLEOTIDE SEQUENCE</scope>
    <source>
        <strain evidence="1">KIB01</strain>
    </source>
</reference>
<accession>A0AAD9XNK7</accession>
<dbReference type="Proteomes" id="UP001280121">
    <property type="component" value="Unassembled WGS sequence"/>
</dbReference>
<protein>
    <submittedName>
        <fullName evidence="1">Uncharacterized protein</fullName>
    </submittedName>
</protein>
<sequence>MKVMEEKIKSRKRALEILRIKDRENQVKLAVPKIGTKVKSLDVPPPPRKMVPFGLSNPNRRELVEEKDKGYVVIEPPILVKNSKHLIYLLLPVMPIKVHLKMMASRKIPAPSEDLEETRRRMGKGPAPYSLMLSTHQTDVNKDVAIIMYMMKN</sequence>